<dbReference type="InterPro" id="IPR018378">
    <property type="entry name" value="C-type_lectin_CS"/>
</dbReference>
<organism evidence="4 5">
    <name type="scientific">Dreissena polymorpha</name>
    <name type="common">Zebra mussel</name>
    <name type="synonym">Mytilus polymorpha</name>
    <dbReference type="NCBI Taxonomy" id="45954"/>
    <lineage>
        <taxon>Eukaryota</taxon>
        <taxon>Metazoa</taxon>
        <taxon>Spiralia</taxon>
        <taxon>Lophotrochozoa</taxon>
        <taxon>Mollusca</taxon>
        <taxon>Bivalvia</taxon>
        <taxon>Autobranchia</taxon>
        <taxon>Heteroconchia</taxon>
        <taxon>Euheterodonta</taxon>
        <taxon>Imparidentia</taxon>
        <taxon>Neoheterodontei</taxon>
        <taxon>Myida</taxon>
        <taxon>Dreissenoidea</taxon>
        <taxon>Dreissenidae</taxon>
        <taxon>Dreissena</taxon>
    </lineage>
</organism>
<evidence type="ECO:0000313" key="4">
    <source>
        <dbReference type="EMBL" id="KAH3713103.1"/>
    </source>
</evidence>
<dbReference type="Pfam" id="PF00059">
    <property type="entry name" value="Lectin_C"/>
    <property type="match status" value="1"/>
</dbReference>
<dbReference type="Gene3D" id="3.10.100.10">
    <property type="entry name" value="Mannose-Binding Protein A, subunit A"/>
    <property type="match status" value="1"/>
</dbReference>
<reference evidence="4" key="1">
    <citation type="journal article" date="2019" name="bioRxiv">
        <title>The Genome of the Zebra Mussel, Dreissena polymorpha: A Resource for Invasive Species Research.</title>
        <authorList>
            <person name="McCartney M.A."/>
            <person name="Auch B."/>
            <person name="Kono T."/>
            <person name="Mallez S."/>
            <person name="Zhang Y."/>
            <person name="Obille A."/>
            <person name="Becker A."/>
            <person name="Abrahante J.E."/>
            <person name="Garbe J."/>
            <person name="Badalamenti J.P."/>
            <person name="Herman A."/>
            <person name="Mangelson H."/>
            <person name="Liachko I."/>
            <person name="Sullivan S."/>
            <person name="Sone E.D."/>
            <person name="Koren S."/>
            <person name="Silverstein K.A.T."/>
            <person name="Beckman K.B."/>
            <person name="Gohl D.M."/>
        </authorList>
    </citation>
    <scope>NUCLEOTIDE SEQUENCE</scope>
    <source>
        <strain evidence="4">Duluth1</strain>
        <tissue evidence="4">Whole animal</tissue>
    </source>
</reference>
<evidence type="ECO:0000313" key="5">
    <source>
        <dbReference type="Proteomes" id="UP000828390"/>
    </source>
</evidence>
<dbReference type="EMBL" id="JAIWYP010000014">
    <property type="protein sequence ID" value="KAH3713103.1"/>
    <property type="molecule type" value="Genomic_DNA"/>
</dbReference>
<dbReference type="InterPro" id="IPR050111">
    <property type="entry name" value="C-type_lectin/snaclec_domain"/>
</dbReference>
<feature type="domain" description="C-type lectin" evidence="3">
    <location>
        <begin position="38"/>
        <end position="158"/>
    </location>
</feature>
<dbReference type="PANTHER" id="PTHR22803">
    <property type="entry name" value="MANNOSE, PHOSPHOLIPASE, LECTIN RECEPTOR RELATED"/>
    <property type="match status" value="1"/>
</dbReference>
<dbReference type="OrthoDB" id="6285913at2759"/>
<feature type="chain" id="PRO_5039665794" description="C-type lectin domain-containing protein" evidence="2">
    <location>
        <begin position="23"/>
        <end position="170"/>
    </location>
</feature>
<proteinExistence type="predicted"/>
<reference evidence="4" key="2">
    <citation type="submission" date="2020-11" db="EMBL/GenBank/DDBJ databases">
        <authorList>
            <person name="McCartney M.A."/>
            <person name="Auch B."/>
            <person name="Kono T."/>
            <person name="Mallez S."/>
            <person name="Becker A."/>
            <person name="Gohl D.M."/>
            <person name="Silverstein K.A.T."/>
            <person name="Koren S."/>
            <person name="Bechman K.B."/>
            <person name="Herman A."/>
            <person name="Abrahante J.E."/>
            <person name="Garbe J."/>
        </authorList>
    </citation>
    <scope>NUCLEOTIDE SEQUENCE</scope>
    <source>
        <strain evidence="4">Duluth1</strain>
        <tissue evidence="4">Whole animal</tissue>
    </source>
</reference>
<protein>
    <recommendedName>
        <fullName evidence="3">C-type lectin domain-containing protein</fullName>
    </recommendedName>
</protein>
<keyword evidence="1" id="KW-1015">Disulfide bond</keyword>
<dbReference type="InterPro" id="IPR001304">
    <property type="entry name" value="C-type_lectin-like"/>
</dbReference>
<dbReference type="SUPFAM" id="SSF56436">
    <property type="entry name" value="C-type lectin-like"/>
    <property type="match status" value="1"/>
</dbReference>
<evidence type="ECO:0000259" key="3">
    <source>
        <dbReference type="PROSITE" id="PS50041"/>
    </source>
</evidence>
<comment type="caution">
    <text evidence="4">The sequence shown here is derived from an EMBL/GenBank/DDBJ whole genome shotgun (WGS) entry which is preliminary data.</text>
</comment>
<dbReference type="InterPro" id="IPR016186">
    <property type="entry name" value="C-type_lectin-like/link_sf"/>
</dbReference>
<sequence length="170" mass="19439">MLSSTYSILSLFICILFHTGSATPPHSSTFCPDNWMPFQGSCYFFHHTEQSFTEAQHACLQRNSNLVQIDSIEENLFIKEFLSQQKQLHWWIGLSDEDIEGIWKWVGSDDKPTYTDWYPGEPNNVSNNEDCAITSGLADRNFRWIDIACSNLHYSICELKSETSGTIIVG</sequence>
<dbReference type="SMART" id="SM00034">
    <property type="entry name" value="CLECT"/>
    <property type="match status" value="1"/>
</dbReference>
<dbReference type="InterPro" id="IPR016187">
    <property type="entry name" value="CTDL_fold"/>
</dbReference>
<dbReference type="PROSITE" id="PS50041">
    <property type="entry name" value="C_TYPE_LECTIN_2"/>
    <property type="match status" value="1"/>
</dbReference>
<name>A0A9D4BY23_DREPO</name>
<feature type="signal peptide" evidence="2">
    <location>
        <begin position="1"/>
        <end position="22"/>
    </location>
</feature>
<accession>A0A9D4BY23</accession>
<dbReference type="PROSITE" id="PS00615">
    <property type="entry name" value="C_TYPE_LECTIN_1"/>
    <property type="match status" value="1"/>
</dbReference>
<dbReference type="AlphaFoldDB" id="A0A9D4BY23"/>
<keyword evidence="2" id="KW-0732">Signal</keyword>
<evidence type="ECO:0000256" key="2">
    <source>
        <dbReference type="SAM" id="SignalP"/>
    </source>
</evidence>
<gene>
    <name evidence="4" type="ORF">DPMN_072870</name>
</gene>
<dbReference type="Proteomes" id="UP000828390">
    <property type="component" value="Unassembled WGS sequence"/>
</dbReference>
<keyword evidence="5" id="KW-1185">Reference proteome</keyword>
<evidence type="ECO:0000256" key="1">
    <source>
        <dbReference type="ARBA" id="ARBA00023157"/>
    </source>
</evidence>